<dbReference type="AlphaFoldDB" id="A0A397NRX0"/>
<comment type="similarity">
    <text evidence="1">Belongs to the RelE toxin family.</text>
</comment>
<gene>
    <name evidence="3" type="ORF">DFO61_0633</name>
</gene>
<dbReference type="InterPro" id="IPR051803">
    <property type="entry name" value="TA_system_RelE-like_toxin"/>
</dbReference>
<dbReference type="InterPro" id="IPR007712">
    <property type="entry name" value="RelE/ParE_toxin"/>
</dbReference>
<name>A0A397NRX0_ECTOL</name>
<dbReference type="EMBL" id="QXDA01000001">
    <property type="protein sequence ID" value="RIA36171.1"/>
    <property type="molecule type" value="Genomic_DNA"/>
</dbReference>
<dbReference type="RefSeq" id="WP_119691473.1">
    <property type="nucleotide sequence ID" value="NZ_QXDA01000001.1"/>
</dbReference>
<proteinExistence type="inferred from homology"/>
<evidence type="ECO:0000256" key="1">
    <source>
        <dbReference type="ARBA" id="ARBA00006226"/>
    </source>
</evidence>
<accession>A0A397NRX0</accession>
<comment type="caution">
    <text evidence="3">The sequence shown here is derived from an EMBL/GenBank/DDBJ whole genome shotgun (WGS) entry which is preliminary data.</text>
</comment>
<evidence type="ECO:0000256" key="2">
    <source>
        <dbReference type="ARBA" id="ARBA00022649"/>
    </source>
</evidence>
<keyword evidence="2" id="KW-1277">Toxin-antitoxin system</keyword>
<sequence>MKQKPIIPRELANQDVDNAIAYYLEEQAGKAALGFVDALERAYKQISRHPASGSARYAHELDLPGLRSWPLHHYPYVLIYVEKDSYIDLWRVLHSSRDLPSWLQD</sequence>
<dbReference type="PANTHER" id="PTHR33755:SF8">
    <property type="entry name" value="TOXIN PARE2"/>
    <property type="match status" value="1"/>
</dbReference>
<reference evidence="3 4" key="1">
    <citation type="submission" date="2018-08" db="EMBL/GenBank/DDBJ databases">
        <title>Genome sequencing of rice bacterial endophytes.</title>
        <authorList>
            <person name="Venturi V."/>
        </authorList>
    </citation>
    <scope>NUCLEOTIDE SEQUENCE [LARGE SCALE GENOMIC DNA]</scope>
    <source>
        <strain evidence="3 4">E1205</strain>
    </source>
</reference>
<evidence type="ECO:0000313" key="3">
    <source>
        <dbReference type="EMBL" id="RIA36171.1"/>
    </source>
</evidence>
<dbReference type="InterPro" id="IPR035093">
    <property type="entry name" value="RelE/ParE_toxin_dom_sf"/>
</dbReference>
<dbReference type="Gene3D" id="3.30.2310.20">
    <property type="entry name" value="RelE-like"/>
    <property type="match status" value="1"/>
</dbReference>
<protein>
    <submittedName>
        <fullName evidence="3">Toxin ParE1/3/4</fullName>
    </submittedName>
</protein>
<dbReference type="PANTHER" id="PTHR33755">
    <property type="entry name" value="TOXIN PARE1-RELATED"/>
    <property type="match status" value="1"/>
</dbReference>
<dbReference type="Pfam" id="PF05016">
    <property type="entry name" value="ParE_toxin"/>
    <property type="match status" value="1"/>
</dbReference>
<organism evidence="3 4">
    <name type="scientific">Ectopseudomonas oleovorans</name>
    <name type="common">Pseudomonas oleovorans</name>
    <dbReference type="NCBI Taxonomy" id="301"/>
    <lineage>
        <taxon>Bacteria</taxon>
        <taxon>Pseudomonadati</taxon>
        <taxon>Pseudomonadota</taxon>
        <taxon>Gammaproteobacteria</taxon>
        <taxon>Pseudomonadales</taxon>
        <taxon>Pseudomonadaceae</taxon>
        <taxon>Ectopseudomonas</taxon>
    </lineage>
</organism>
<evidence type="ECO:0000313" key="4">
    <source>
        <dbReference type="Proteomes" id="UP000265836"/>
    </source>
</evidence>
<dbReference type="Proteomes" id="UP000265836">
    <property type="component" value="Unassembled WGS sequence"/>
</dbReference>